<dbReference type="PROSITE" id="PS51257">
    <property type="entry name" value="PROKAR_LIPOPROTEIN"/>
    <property type="match status" value="1"/>
</dbReference>
<evidence type="ECO:0000313" key="5">
    <source>
        <dbReference type="Proteomes" id="UP001596523"/>
    </source>
</evidence>
<dbReference type="PANTHER" id="PTHR35535:SF2">
    <property type="entry name" value="DUF306 DOMAIN-CONTAINING PROTEIN"/>
    <property type="match status" value="1"/>
</dbReference>
<dbReference type="Pfam" id="PF03724">
    <property type="entry name" value="META"/>
    <property type="match status" value="2"/>
</dbReference>
<keyword evidence="5" id="KW-1185">Reference proteome</keyword>
<comment type="caution">
    <text evidence="4">The sequence shown here is derived from an EMBL/GenBank/DDBJ whole genome shotgun (WGS) entry which is preliminary data.</text>
</comment>
<feature type="domain" description="DUF306" evidence="3">
    <location>
        <begin position="156"/>
        <end position="265"/>
    </location>
</feature>
<gene>
    <name evidence="4" type="ORF">ACFQVC_38785</name>
</gene>
<dbReference type="PANTHER" id="PTHR35535">
    <property type="entry name" value="HEAT SHOCK PROTEIN HSLJ"/>
    <property type="match status" value="1"/>
</dbReference>
<organism evidence="4 5">
    <name type="scientific">Streptomyces monticola</name>
    <dbReference type="NCBI Taxonomy" id="2666263"/>
    <lineage>
        <taxon>Bacteria</taxon>
        <taxon>Bacillati</taxon>
        <taxon>Actinomycetota</taxon>
        <taxon>Actinomycetes</taxon>
        <taxon>Kitasatosporales</taxon>
        <taxon>Streptomycetaceae</taxon>
        <taxon>Streptomyces</taxon>
    </lineage>
</organism>
<evidence type="ECO:0000313" key="4">
    <source>
        <dbReference type="EMBL" id="MFC7310150.1"/>
    </source>
</evidence>
<sequence>MHTQRKTLSTVGAVSAAAALGLLTACGGDKTGAGDAPAEPSVPVTGTHWTVDDVTANGKKIDAPGTKAHVAFDKKGRATGNFGCNGFGGTASVKGDTITVGKIISTKMSCGEKIDNLEKTLNDALQGKLKAKVSGGKLTLTTAKGDAITLSSEQPAELTGTRWELTGLLNKDVVDSLPKSAAGQAHLIFGKDGTVRGNLGCNQLNAKAEILDNGKIKLGPAGLTRKMCPGDAMKAERELVKLFDSTVDYEILHDKLKLTAADGKGVNASAVQQGKPEQGADDGS</sequence>
<feature type="signal peptide" evidence="2">
    <location>
        <begin position="1"/>
        <end position="27"/>
    </location>
</feature>
<dbReference type="Gene3D" id="2.40.128.270">
    <property type="match status" value="2"/>
</dbReference>
<evidence type="ECO:0000259" key="3">
    <source>
        <dbReference type="Pfam" id="PF03724"/>
    </source>
</evidence>
<dbReference type="InterPro" id="IPR005184">
    <property type="entry name" value="DUF306_Meta_HslJ"/>
</dbReference>
<name>A0ABW2JXB7_9ACTN</name>
<feature type="chain" id="PRO_5045339101" evidence="2">
    <location>
        <begin position="28"/>
        <end position="284"/>
    </location>
</feature>
<dbReference type="InterPro" id="IPR053147">
    <property type="entry name" value="Hsp_HslJ-like"/>
</dbReference>
<dbReference type="RefSeq" id="WP_381840113.1">
    <property type="nucleotide sequence ID" value="NZ_JBHTCF010000029.1"/>
</dbReference>
<feature type="domain" description="DUF306" evidence="3">
    <location>
        <begin position="43"/>
        <end position="147"/>
    </location>
</feature>
<evidence type="ECO:0000256" key="1">
    <source>
        <dbReference type="SAM" id="MobiDB-lite"/>
    </source>
</evidence>
<dbReference type="EMBL" id="JBHTCF010000029">
    <property type="protein sequence ID" value="MFC7310150.1"/>
    <property type="molecule type" value="Genomic_DNA"/>
</dbReference>
<dbReference type="InterPro" id="IPR038670">
    <property type="entry name" value="HslJ-like_sf"/>
</dbReference>
<proteinExistence type="predicted"/>
<keyword evidence="2" id="KW-0732">Signal</keyword>
<evidence type="ECO:0000256" key="2">
    <source>
        <dbReference type="SAM" id="SignalP"/>
    </source>
</evidence>
<reference evidence="5" key="1">
    <citation type="journal article" date="2019" name="Int. J. Syst. Evol. Microbiol.">
        <title>The Global Catalogue of Microorganisms (GCM) 10K type strain sequencing project: providing services to taxonomists for standard genome sequencing and annotation.</title>
        <authorList>
            <consortium name="The Broad Institute Genomics Platform"/>
            <consortium name="The Broad Institute Genome Sequencing Center for Infectious Disease"/>
            <person name="Wu L."/>
            <person name="Ma J."/>
        </authorList>
    </citation>
    <scope>NUCLEOTIDE SEQUENCE [LARGE SCALE GENOMIC DNA]</scope>
    <source>
        <strain evidence="5">SYNS20</strain>
    </source>
</reference>
<feature type="region of interest" description="Disordered" evidence="1">
    <location>
        <begin position="265"/>
        <end position="284"/>
    </location>
</feature>
<dbReference type="Proteomes" id="UP001596523">
    <property type="component" value="Unassembled WGS sequence"/>
</dbReference>
<protein>
    <submittedName>
        <fullName evidence="4">META domain-containing protein</fullName>
    </submittedName>
</protein>
<accession>A0ABW2JXB7</accession>